<organism evidence="1">
    <name type="scientific">Anopheles marajoara</name>
    <dbReference type="NCBI Taxonomy" id="58244"/>
    <lineage>
        <taxon>Eukaryota</taxon>
        <taxon>Metazoa</taxon>
        <taxon>Ecdysozoa</taxon>
        <taxon>Arthropoda</taxon>
        <taxon>Hexapoda</taxon>
        <taxon>Insecta</taxon>
        <taxon>Pterygota</taxon>
        <taxon>Neoptera</taxon>
        <taxon>Endopterygota</taxon>
        <taxon>Diptera</taxon>
        <taxon>Nematocera</taxon>
        <taxon>Culicoidea</taxon>
        <taxon>Culicidae</taxon>
        <taxon>Anophelinae</taxon>
        <taxon>Anopheles</taxon>
    </lineage>
</organism>
<dbReference type="AlphaFoldDB" id="A0A2M4C3Y2"/>
<evidence type="ECO:0000313" key="1">
    <source>
        <dbReference type="EMBL" id="MBW59708.1"/>
    </source>
</evidence>
<reference evidence="1" key="1">
    <citation type="submission" date="2018-01" db="EMBL/GenBank/DDBJ databases">
        <title>An insight into the sialome of Amazonian anophelines.</title>
        <authorList>
            <person name="Ribeiro J.M."/>
            <person name="Scarpassa V."/>
            <person name="Calvo E."/>
        </authorList>
    </citation>
    <scope>NUCLEOTIDE SEQUENCE</scope>
    <source>
        <tissue evidence="1">Salivary glands</tissue>
    </source>
</reference>
<name>A0A2M4C3Y2_9DIPT</name>
<sequence length="135" mass="14854">MLLNPVHLILNRATVQLDLDDVCLLLALLHHTDLRVSDDTDELAVADHLLERILDRLLAQIVGPLLRGLGESLLLGRVPVLVETTTALLGQMLGPDVAQSTRSERSFDVADGTDDHDRRCLQDSDGLQHLLLVDL</sequence>
<protein>
    <submittedName>
        <fullName evidence="1">Uncharacterized protein</fullName>
    </submittedName>
</protein>
<proteinExistence type="predicted"/>
<dbReference type="EMBL" id="GGFJ01010567">
    <property type="protein sequence ID" value="MBW59708.1"/>
    <property type="molecule type" value="Transcribed_RNA"/>
</dbReference>
<accession>A0A2M4C3Y2</accession>